<dbReference type="Gramene" id="Pp3c12_10000V3.1">
    <property type="protein sequence ID" value="Pp3c12_10000V3.1"/>
    <property type="gene ID" value="Pp3c12_10000"/>
</dbReference>
<accession>A0A2K1JQ69</accession>
<reference evidence="1 3" key="2">
    <citation type="journal article" date="2018" name="Plant J.">
        <title>The Physcomitrella patens chromosome-scale assembly reveals moss genome structure and evolution.</title>
        <authorList>
            <person name="Lang D."/>
            <person name="Ullrich K.K."/>
            <person name="Murat F."/>
            <person name="Fuchs J."/>
            <person name="Jenkins J."/>
            <person name="Haas F.B."/>
            <person name="Piednoel M."/>
            <person name="Gundlach H."/>
            <person name="Van Bel M."/>
            <person name="Meyberg R."/>
            <person name="Vives C."/>
            <person name="Morata J."/>
            <person name="Symeonidi A."/>
            <person name="Hiss M."/>
            <person name="Muchero W."/>
            <person name="Kamisugi Y."/>
            <person name="Saleh O."/>
            <person name="Blanc G."/>
            <person name="Decker E.L."/>
            <person name="van Gessel N."/>
            <person name="Grimwood J."/>
            <person name="Hayes R.D."/>
            <person name="Graham S.W."/>
            <person name="Gunter L.E."/>
            <person name="McDaniel S.F."/>
            <person name="Hoernstein S.N.W."/>
            <person name="Larsson A."/>
            <person name="Li F.W."/>
            <person name="Perroud P.F."/>
            <person name="Phillips J."/>
            <person name="Ranjan P."/>
            <person name="Rokshar D.S."/>
            <person name="Rothfels C.J."/>
            <person name="Schneider L."/>
            <person name="Shu S."/>
            <person name="Stevenson D.W."/>
            <person name="Thummler F."/>
            <person name="Tillich M."/>
            <person name="Villarreal Aguilar J.C."/>
            <person name="Widiez T."/>
            <person name="Wong G.K."/>
            <person name="Wymore A."/>
            <person name="Zhang Y."/>
            <person name="Zimmer A.D."/>
            <person name="Quatrano R.S."/>
            <person name="Mayer K.F.X."/>
            <person name="Goodstein D."/>
            <person name="Casacuberta J.M."/>
            <person name="Vandepoele K."/>
            <person name="Reski R."/>
            <person name="Cuming A.C."/>
            <person name="Tuskan G.A."/>
            <person name="Maumus F."/>
            <person name="Salse J."/>
            <person name="Schmutz J."/>
            <person name="Rensing S.A."/>
        </authorList>
    </citation>
    <scope>NUCLEOTIDE SEQUENCE [LARGE SCALE GENOMIC DNA]</scope>
    <source>
        <strain evidence="2 3">cv. Gransden 2004</strain>
    </source>
</reference>
<proteinExistence type="predicted"/>
<dbReference type="InParanoid" id="A0A2K1JQ69"/>
<dbReference type="Proteomes" id="UP000006727">
    <property type="component" value="Chromosome 12"/>
</dbReference>
<protein>
    <submittedName>
        <fullName evidence="1 2">Uncharacterized protein</fullName>
    </submittedName>
</protein>
<evidence type="ECO:0000313" key="3">
    <source>
        <dbReference type="Proteomes" id="UP000006727"/>
    </source>
</evidence>
<organism evidence="1">
    <name type="scientific">Physcomitrium patens</name>
    <name type="common">Spreading-leaved earth moss</name>
    <name type="synonym">Physcomitrella patens</name>
    <dbReference type="NCBI Taxonomy" id="3218"/>
    <lineage>
        <taxon>Eukaryota</taxon>
        <taxon>Viridiplantae</taxon>
        <taxon>Streptophyta</taxon>
        <taxon>Embryophyta</taxon>
        <taxon>Bryophyta</taxon>
        <taxon>Bryophytina</taxon>
        <taxon>Bryopsida</taxon>
        <taxon>Funariidae</taxon>
        <taxon>Funariales</taxon>
        <taxon>Funariaceae</taxon>
        <taxon>Physcomitrium</taxon>
    </lineage>
</organism>
<reference evidence="2" key="3">
    <citation type="submission" date="2020-12" db="UniProtKB">
        <authorList>
            <consortium name="EnsemblPlants"/>
        </authorList>
    </citation>
    <scope>IDENTIFICATION</scope>
</reference>
<evidence type="ECO:0000313" key="1">
    <source>
        <dbReference type="EMBL" id="PNR43680.1"/>
    </source>
</evidence>
<dbReference type="EMBL" id="ABEU02000012">
    <property type="protein sequence ID" value="PNR43680.1"/>
    <property type="molecule type" value="Genomic_DNA"/>
</dbReference>
<dbReference type="AlphaFoldDB" id="A0A2K1JQ69"/>
<evidence type="ECO:0000313" key="2">
    <source>
        <dbReference type="EnsemblPlants" id="Pp3c12_10000V3.1"/>
    </source>
</evidence>
<keyword evidence="3" id="KW-1185">Reference proteome</keyword>
<gene>
    <name evidence="1" type="ORF">PHYPA_016062</name>
</gene>
<sequence>MQFLSFLWHLNSILQIYMSEWVSRRKLSQMECLLSLMRINVLSSMLLTERIGLHS</sequence>
<reference evidence="1 3" key="1">
    <citation type="journal article" date="2008" name="Science">
        <title>The Physcomitrella genome reveals evolutionary insights into the conquest of land by plants.</title>
        <authorList>
            <person name="Rensing S."/>
            <person name="Lang D."/>
            <person name="Zimmer A."/>
            <person name="Terry A."/>
            <person name="Salamov A."/>
            <person name="Shapiro H."/>
            <person name="Nishiyama T."/>
            <person name="Perroud P.-F."/>
            <person name="Lindquist E."/>
            <person name="Kamisugi Y."/>
            <person name="Tanahashi T."/>
            <person name="Sakakibara K."/>
            <person name="Fujita T."/>
            <person name="Oishi K."/>
            <person name="Shin-I T."/>
            <person name="Kuroki Y."/>
            <person name="Toyoda A."/>
            <person name="Suzuki Y."/>
            <person name="Hashimoto A."/>
            <person name="Yamaguchi K."/>
            <person name="Sugano A."/>
            <person name="Kohara Y."/>
            <person name="Fujiyama A."/>
            <person name="Anterola A."/>
            <person name="Aoki S."/>
            <person name="Ashton N."/>
            <person name="Barbazuk W.B."/>
            <person name="Barker E."/>
            <person name="Bennetzen J."/>
            <person name="Bezanilla M."/>
            <person name="Blankenship R."/>
            <person name="Cho S.H."/>
            <person name="Dutcher S."/>
            <person name="Estelle M."/>
            <person name="Fawcett J.A."/>
            <person name="Gundlach H."/>
            <person name="Hanada K."/>
            <person name="Heyl A."/>
            <person name="Hicks K.A."/>
            <person name="Hugh J."/>
            <person name="Lohr M."/>
            <person name="Mayer K."/>
            <person name="Melkozernov A."/>
            <person name="Murata T."/>
            <person name="Nelson D."/>
            <person name="Pils B."/>
            <person name="Prigge M."/>
            <person name="Reiss B."/>
            <person name="Renner T."/>
            <person name="Rombauts S."/>
            <person name="Rushton P."/>
            <person name="Sanderfoot A."/>
            <person name="Schween G."/>
            <person name="Shiu S.-H."/>
            <person name="Stueber K."/>
            <person name="Theodoulou F.L."/>
            <person name="Tu H."/>
            <person name="Van de Peer Y."/>
            <person name="Verrier P.J."/>
            <person name="Waters E."/>
            <person name="Wood A."/>
            <person name="Yang L."/>
            <person name="Cove D."/>
            <person name="Cuming A."/>
            <person name="Hasebe M."/>
            <person name="Lucas S."/>
            <person name="Mishler D.B."/>
            <person name="Reski R."/>
            <person name="Grigoriev I."/>
            <person name="Quatrano R.S."/>
            <person name="Boore J.L."/>
        </authorList>
    </citation>
    <scope>NUCLEOTIDE SEQUENCE [LARGE SCALE GENOMIC DNA]</scope>
    <source>
        <strain evidence="2 3">cv. Gransden 2004</strain>
    </source>
</reference>
<dbReference type="EnsemblPlants" id="Pp3c12_10000V3.1">
    <property type="protein sequence ID" value="Pp3c12_10000V3.1"/>
    <property type="gene ID" value="Pp3c12_10000"/>
</dbReference>
<name>A0A2K1JQ69_PHYPA</name>